<gene>
    <name evidence="2" type="ORF">CCAE0312_LOCUS7432</name>
</gene>
<evidence type="ECO:0000256" key="1">
    <source>
        <dbReference type="SAM" id="MobiDB-lite"/>
    </source>
</evidence>
<organism evidence="2">
    <name type="scientific">Compsopogon caeruleus</name>
    <dbReference type="NCBI Taxonomy" id="31354"/>
    <lineage>
        <taxon>Eukaryota</taxon>
        <taxon>Rhodophyta</taxon>
        <taxon>Compsopogonophyceae</taxon>
        <taxon>Compsopogonales</taxon>
        <taxon>Compsopogonaceae</taxon>
        <taxon>Compsopogon</taxon>
    </lineage>
</organism>
<name>A0A7S1XG36_9RHOD</name>
<dbReference type="InterPro" id="IPR047324">
    <property type="entry name" value="LbH_gamma_CA-like"/>
</dbReference>
<dbReference type="CDD" id="cd04645">
    <property type="entry name" value="LbH_gamma_CA_like"/>
    <property type="match status" value="1"/>
</dbReference>
<accession>A0A7S1XG36</accession>
<dbReference type="EMBL" id="HBGH01013244">
    <property type="protein sequence ID" value="CAD9235341.1"/>
    <property type="molecule type" value="Transcribed_RNA"/>
</dbReference>
<sequence length="265" mass="28661">MSVRGILYSVGMMVRETGQALDRAGCRLQGKYAFREQLSRHRPVMNLMDKVPRLVGSVFVAPSASVIGDVEIGAESSVWYGTVLRGDVNAISIGERTNIQDRAVVHVSQHGLSAPAPTVIGSRVTIGHGAIIHAATIEDEALVGMGSVLLDGCVVRRHSLIAAGSLVSPGTEIPSGELWAGSPAKMMRKLTDDEIQGIINSAVKYAELAPIHAAENSKSWQEIEGEKLRRKLMERRSEDYSSHIGTLGKEREITETQARLAEAER</sequence>
<dbReference type="InterPro" id="IPR011004">
    <property type="entry name" value="Trimer_LpxA-like_sf"/>
</dbReference>
<feature type="region of interest" description="Disordered" evidence="1">
    <location>
        <begin position="239"/>
        <end position="265"/>
    </location>
</feature>
<dbReference type="Gene3D" id="2.160.10.10">
    <property type="entry name" value="Hexapeptide repeat proteins"/>
    <property type="match status" value="1"/>
</dbReference>
<dbReference type="AlphaFoldDB" id="A0A7S1XG36"/>
<dbReference type="InterPro" id="IPR050484">
    <property type="entry name" value="Transf_Hexapept/Carb_Anhydrase"/>
</dbReference>
<protein>
    <recommendedName>
        <fullName evidence="3">Gamma carbonic anhydrase</fullName>
    </recommendedName>
</protein>
<evidence type="ECO:0000313" key="2">
    <source>
        <dbReference type="EMBL" id="CAD9235341.1"/>
    </source>
</evidence>
<proteinExistence type="predicted"/>
<evidence type="ECO:0008006" key="3">
    <source>
        <dbReference type="Google" id="ProtNLM"/>
    </source>
</evidence>
<dbReference type="PANTHER" id="PTHR13061">
    <property type="entry name" value="DYNACTIN SUBUNIT P25"/>
    <property type="match status" value="1"/>
</dbReference>
<dbReference type="PANTHER" id="PTHR13061:SF50">
    <property type="entry name" value="GAMMA CARBONIC ANHYDRASE 1, MITOCHONDRIAL"/>
    <property type="match status" value="1"/>
</dbReference>
<reference evidence="2" key="1">
    <citation type="submission" date="2021-01" db="EMBL/GenBank/DDBJ databases">
        <authorList>
            <person name="Corre E."/>
            <person name="Pelletier E."/>
            <person name="Niang G."/>
            <person name="Scheremetjew M."/>
            <person name="Finn R."/>
            <person name="Kale V."/>
            <person name="Holt S."/>
            <person name="Cochrane G."/>
            <person name="Meng A."/>
            <person name="Brown T."/>
            <person name="Cohen L."/>
        </authorList>
    </citation>
    <scope>NUCLEOTIDE SEQUENCE</scope>
    <source>
        <strain evidence="2">SAG 36.94</strain>
    </source>
</reference>
<dbReference type="SUPFAM" id="SSF51161">
    <property type="entry name" value="Trimeric LpxA-like enzymes"/>
    <property type="match status" value="1"/>
</dbReference>